<proteinExistence type="predicted"/>
<dbReference type="AlphaFoldDB" id="A0A8H6W2U0"/>
<comment type="caution">
    <text evidence="2">The sequence shown here is derived from an EMBL/GenBank/DDBJ whole genome shotgun (WGS) entry which is preliminary data.</text>
</comment>
<feature type="region of interest" description="Disordered" evidence="1">
    <location>
        <begin position="1"/>
        <end position="21"/>
    </location>
</feature>
<dbReference type="OrthoDB" id="3220023at2759"/>
<evidence type="ECO:0000313" key="3">
    <source>
        <dbReference type="Proteomes" id="UP000636479"/>
    </source>
</evidence>
<name>A0A8H6W2U0_9AGAR</name>
<sequence length="685" mass="77930">MDTPVSRNRPPTKRRRTSTEKNDVTNFKPVFVNLPFELVAMILVFTQSTKDVLAVARTCKFLCNTLLRPENVSVWRKARETSHPAPLPDPMRAGLSEPAFAAMLFDMGPCANCARVTHNMFSSFSLRIRFCSRPECLQKWSSSNVSLVENVATLNQHQRHALEWLPLAESTACFHFPSRIWGLNTQVQAQQPWPAGNKVYLTAHMTATLSEFAHYTADKVRQRHALEKGRHEGRMKFFVEVYLWKGQRMKLAKEVQKANEALGQTLATENGYDYNNLIHGSITYNSFRLHKTNTLQRIVRQDFTNMADIVEAELLAYNDRQERRAKEAAIISQRAQVEQRYSKLLTESRSQVPPTPIPALPEFRTMPILQLLHSDTSSAAARKTRPSRKTLIASRKLKDTESIVSKMLDSELDRWRAAAEQDLGATLGFPVEWKTAKSNTLHPVQRLTARWSCTRCGKVARPYTWDECMDFIGVCRHECRGSREPKRQPRKESLWKASNFVKDDQAINAITKVLKLCDIDPANKDSLGKWDAIGARIACLSCPTAIVMRPSNLVGHSHRHQVMDLEVLEAKTADAILVKPLEQGLARYLLGGTDDNKVKKAKATWIFGCRHCEQERRPVSSAGLQSSTVESEEDAEVNEVEEIVRGPRFTKKHPKRLGLNALWCHLKEKHKVQFPSDEDMYHVVD</sequence>
<dbReference type="RefSeq" id="XP_037217653.1">
    <property type="nucleotide sequence ID" value="XM_037366241.1"/>
</dbReference>
<protein>
    <recommendedName>
        <fullName evidence="4">F-box domain-containing protein</fullName>
    </recommendedName>
</protein>
<keyword evidence="3" id="KW-1185">Reference proteome</keyword>
<evidence type="ECO:0000313" key="2">
    <source>
        <dbReference type="EMBL" id="KAF7297294.1"/>
    </source>
</evidence>
<reference evidence="2" key="1">
    <citation type="submission" date="2020-05" db="EMBL/GenBank/DDBJ databases">
        <title>Mycena genomes resolve the evolution of fungal bioluminescence.</title>
        <authorList>
            <person name="Tsai I.J."/>
        </authorList>
    </citation>
    <scope>NUCLEOTIDE SEQUENCE</scope>
    <source>
        <strain evidence="2">171206Taipei</strain>
    </source>
</reference>
<dbReference type="Proteomes" id="UP000636479">
    <property type="component" value="Unassembled WGS sequence"/>
</dbReference>
<accession>A0A8H6W2U0</accession>
<dbReference type="GeneID" id="59348757"/>
<dbReference type="EMBL" id="JACAZF010000008">
    <property type="protein sequence ID" value="KAF7297294.1"/>
    <property type="molecule type" value="Genomic_DNA"/>
</dbReference>
<gene>
    <name evidence="2" type="ORF">MIND_00962600</name>
</gene>
<organism evidence="2 3">
    <name type="scientific">Mycena indigotica</name>
    <dbReference type="NCBI Taxonomy" id="2126181"/>
    <lineage>
        <taxon>Eukaryota</taxon>
        <taxon>Fungi</taxon>
        <taxon>Dikarya</taxon>
        <taxon>Basidiomycota</taxon>
        <taxon>Agaricomycotina</taxon>
        <taxon>Agaricomycetes</taxon>
        <taxon>Agaricomycetidae</taxon>
        <taxon>Agaricales</taxon>
        <taxon>Marasmiineae</taxon>
        <taxon>Mycenaceae</taxon>
        <taxon>Mycena</taxon>
    </lineage>
</organism>
<evidence type="ECO:0008006" key="4">
    <source>
        <dbReference type="Google" id="ProtNLM"/>
    </source>
</evidence>
<evidence type="ECO:0000256" key="1">
    <source>
        <dbReference type="SAM" id="MobiDB-lite"/>
    </source>
</evidence>